<evidence type="ECO:0000256" key="8">
    <source>
        <dbReference type="ARBA" id="ARBA00022679"/>
    </source>
</evidence>
<evidence type="ECO:0000256" key="12">
    <source>
        <dbReference type="ARBA" id="ARBA00049007"/>
    </source>
</evidence>
<evidence type="ECO:0000259" key="13">
    <source>
        <dbReference type="Pfam" id="PF00266"/>
    </source>
</evidence>
<reference evidence="14" key="1">
    <citation type="submission" date="2023-09" db="UniProtKB">
        <authorList>
            <consortium name="Ensembl"/>
        </authorList>
    </citation>
    <scope>IDENTIFICATION</scope>
</reference>
<dbReference type="Gene3D" id="3.90.1150.10">
    <property type="entry name" value="Aspartate Aminotransferase, domain 1"/>
    <property type="match status" value="1"/>
</dbReference>
<evidence type="ECO:0000256" key="7">
    <source>
        <dbReference type="ARBA" id="ARBA00022605"/>
    </source>
</evidence>
<name>A0A8C0ZUR6_CASCN</name>
<keyword evidence="9" id="KW-0663">Pyridoxal phosphate</keyword>
<evidence type="ECO:0000313" key="14">
    <source>
        <dbReference type="Ensembl" id="ENSCCNP00000020113.1"/>
    </source>
</evidence>
<dbReference type="GO" id="GO:0004648">
    <property type="term" value="F:O-phospho-L-serine:2-oxoglutarate aminotransferase activity"/>
    <property type="evidence" value="ECO:0007669"/>
    <property type="project" value="UniProtKB-EC"/>
</dbReference>
<evidence type="ECO:0000256" key="5">
    <source>
        <dbReference type="ARBA" id="ARBA00021164"/>
    </source>
</evidence>
<evidence type="ECO:0000256" key="1">
    <source>
        <dbReference type="ARBA" id="ARBA00001933"/>
    </source>
</evidence>
<dbReference type="SUPFAM" id="SSF53383">
    <property type="entry name" value="PLP-dependent transferases"/>
    <property type="match status" value="1"/>
</dbReference>
<dbReference type="Ensembl" id="ENSCCNT00000026023.1">
    <property type="protein sequence ID" value="ENSCCNP00000020113.1"/>
    <property type="gene ID" value="ENSCCNG00000020119.1"/>
</dbReference>
<dbReference type="InterPro" id="IPR000192">
    <property type="entry name" value="Aminotrans_V_dom"/>
</dbReference>
<protein>
    <recommendedName>
        <fullName evidence="5">Phosphoserine aminotransferase</fullName>
        <ecNumber evidence="4">2.6.1.52</ecNumber>
    </recommendedName>
    <alternativeName>
        <fullName evidence="11">Phosphohydroxythreonine aminotransferase</fullName>
    </alternativeName>
</protein>
<comment type="pathway">
    <text evidence="2">Amino-acid biosynthesis; L-serine biosynthesis; L-serine from 3-phospho-D-glycerate: step 2/3.</text>
</comment>
<dbReference type="FunFam" id="3.90.1150.10:FF:000121">
    <property type="entry name" value="Phosphoserine aminotransferase"/>
    <property type="match status" value="1"/>
</dbReference>
<proteinExistence type="inferred from homology"/>
<keyword evidence="8" id="KW-0808">Transferase</keyword>
<dbReference type="InterPro" id="IPR022278">
    <property type="entry name" value="Pser_aminoTfrase"/>
</dbReference>
<evidence type="ECO:0000256" key="4">
    <source>
        <dbReference type="ARBA" id="ARBA00013030"/>
    </source>
</evidence>
<dbReference type="GO" id="GO:0030170">
    <property type="term" value="F:pyridoxal phosphate binding"/>
    <property type="evidence" value="ECO:0007669"/>
    <property type="project" value="TreeGrafter"/>
</dbReference>
<dbReference type="InterPro" id="IPR015424">
    <property type="entry name" value="PyrdxlP-dep_Trfase"/>
</dbReference>
<evidence type="ECO:0000256" key="11">
    <source>
        <dbReference type="ARBA" id="ARBA00031421"/>
    </source>
</evidence>
<feature type="domain" description="Aminotransferase class V" evidence="13">
    <location>
        <begin position="8"/>
        <end position="94"/>
    </location>
</feature>
<comment type="catalytic activity">
    <reaction evidence="12">
        <text>O-phospho-L-serine + 2-oxoglutarate = 3-phosphooxypyruvate + L-glutamate</text>
        <dbReference type="Rhea" id="RHEA:14329"/>
        <dbReference type="ChEBI" id="CHEBI:16810"/>
        <dbReference type="ChEBI" id="CHEBI:18110"/>
        <dbReference type="ChEBI" id="CHEBI:29985"/>
        <dbReference type="ChEBI" id="CHEBI:57524"/>
        <dbReference type="EC" id="2.6.1.52"/>
    </reaction>
</comment>
<feature type="domain" description="Aminotransferase class V" evidence="13">
    <location>
        <begin position="145"/>
        <end position="333"/>
    </location>
</feature>
<dbReference type="Gene3D" id="3.40.640.10">
    <property type="entry name" value="Type I PLP-dependent aspartate aminotransferase-like (Major domain)"/>
    <property type="match status" value="1"/>
</dbReference>
<dbReference type="PANTHER" id="PTHR43247">
    <property type="entry name" value="PHOSPHOSERINE AMINOTRANSFERASE"/>
    <property type="match status" value="1"/>
</dbReference>
<evidence type="ECO:0000256" key="3">
    <source>
        <dbReference type="ARBA" id="ARBA00006904"/>
    </source>
</evidence>
<keyword evidence="7" id="KW-0028">Amino-acid biosynthesis</keyword>
<dbReference type="GO" id="GO:0006564">
    <property type="term" value="P:L-serine biosynthetic process"/>
    <property type="evidence" value="ECO:0007669"/>
    <property type="project" value="UniProtKB-KW"/>
</dbReference>
<dbReference type="NCBIfam" id="NF003764">
    <property type="entry name" value="PRK05355.1"/>
    <property type="match status" value="1"/>
</dbReference>
<comment type="cofactor">
    <cofactor evidence="1">
        <name>pyridoxal 5'-phosphate</name>
        <dbReference type="ChEBI" id="CHEBI:597326"/>
    </cofactor>
</comment>
<keyword evidence="6" id="KW-0032">Aminotransferase</keyword>
<dbReference type="PIRSF" id="PIRSF000525">
    <property type="entry name" value="SerC"/>
    <property type="match status" value="1"/>
</dbReference>
<comment type="similarity">
    <text evidence="3">Belongs to the class-V pyridoxal-phosphate-dependent aminotransferase family. SerC subfamily.</text>
</comment>
<evidence type="ECO:0000256" key="6">
    <source>
        <dbReference type="ARBA" id="ARBA00022576"/>
    </source>
</evidence>
<keyword evidence="10" id="KW-0718">Serine biosynthesis</keyword>
<dbReference type="UniPathway" id="UPA00244">
    <property type="reaction ID" value="UER00311"/>
</dbReference>
<dbReference type="EC" id="2.6.1.52" evidence="4"/>
<dbReference type="Pfam" id="PF00266">
    <property type="entry name" value="Aminotran_5"/>
    <property type="match status" value="2"/>
</dbReference>
<dbReference type="UniPathway" id="UPA00135">
    <property type="reaction ID" value="UER00197"/>
</dbReference>
<dbReference type="InterPro" id="IPR015422">
    <property type="entry name" value="PyrdxlP-dep_Trfase_small"/>
</dbReference>
<dbReference type="PANTHER" id="PTHR43247:SF1">
    <property type="entry name" value="PHOSPHOSERINE AMINOTRANSFERASE"/>
    <property type="match status" value="1"/>
</dbReference>
<organism evidence="14">
    <name type="scientific">Castor canadensis</name>
    <name type="common">American beaver</name>
    <dbReference type="NCBI Taxonomy" id="51338"/>
    <lineage>
        <taxon>Eukaryota</taxon>
        <taxon>Metazoa</taxon>
        <taxon>Chordata</taxon>
        <taxon>Craniata</taxon>
        <taxon>Vertebrata</taxon>
        <taxon>Euteleostomi</taxon>
        <taxon>Mammalia</taxon>
        <taxon>Eutheria</taxon>
        <taxon>Euarchontoglires</taxon>
        <taxon>Glires</taxon>
        <taxon>Rodentia</taxon>
        <taxon>Castorimorpha</taxon>
        <taxon>Castoridae</taxon>
        <taxon>Castor</taxon>
    </lineage>
</organism>
<dbReference type="GO" id="GO:0005737">
    <property type="term" value="C:cytoplasm"/>
    <property type="evidence" value="ECO:0007669"/>
    <property type="project" value="TreeGrafter"/>
</dbReference>
<dbReference type="HAMAP" id="MF_00160">
    <property type="entry name" value="SerC_aminotrans_5"/>
    <property type="match status" value="1"/>
</dbReference>
<evidence type="ECO:0000256" key="2">
    <source>
        <dbReference type="ARBA" id="ARBA00005099"/>
    </source>
</evidence>
<evidence type="ECO:0000256" key="10">
    <source>
        <dbReference type="ARBA" id="ARBA00023299"/>
    </source>
</evidence>
<dbReference type="InterPro" id="IPR015421">
    <property type="entry name" value="PyrdxlP-dep_Trfase_major"/>
</dbReference>
<dbReference type="AlphaFoldDB" id="A0A8C0ZUR6"/>
<evidence type="ECO:0000256" key="9">
    <source>
        <dbReference type="ARBA" id="ARBA00022898"/>
    </source>
</evidence>
<accession>A0A8C0ZUR6</accession>
<sequence>MSILPKVIYMFNTIPIKIPMIFIKEIEKIYHKLHGKHKTTNVRSSDFVNIINNTESRLWVLLAIPDNYKVIFVQGGGSGQFSAIPLNLTALKGGTSKTAEEAKKFGTVNIIHPKLGSHTKIPDPSTWNFNPDTMHGVGFDFIPDVKGTVLVCDKSSSFLSKPVKVSKFDAISAGAQKNVGSAGIMVVIIQDDLLDFALRECLTILEYKVQAGNGSLHKTPLCFSIYVMSMVLEWIRNNSVAVATEKLNSIKAQMIYEIINNSQGFYVCPVEPQNRSKNIQFRIGDVKGDNALEKRFVNKALELNTISLKEHSSVGGIWASLYNTVTLEDVEKLATFMKNFLETHQL</sequence>